<dbReference type="EMBL" id="MK072199">
    <property type="protein sequence ID" value="AYV79870.1"/>
    <property type="molecule type" value="Genomic_DNA"/>
</dbReference>
<evidence type="ECO:0008006" key="3">
    <source>
        <dbReference type="Google" id="ProtNLM"/>
    </source>
</evidence>
<name>A0A3G4ZYD6_9VIRU</name>
<evidence type="ECO:0000256" key="1">
    <source>
        <dbReference type="SAM" id="MobiDB-lite"/>
    </source>
</evidence>
<accession>A0A3G4ZYD6</accession>
<protein>
    <recommendedName>
        <fullName evidence="3">RING-type domain-containing protein</fullName>
    </recommendedName>
</protein>
<feature type="compositionally biased region" description="Basic and acidic residues" evidence="1">
    <location>
        <begin position="504"/>
        <end position="517"/>
    </location>
</feature>
<evidence type="ECO:0000313" key="2">
    <source>
        <dbReference type="EMBL" id="AYV79870.1"/>
    </source>
</evidence>
<gene>
    <name evidence="2" type="ORF">Gaeavirus1_7</name>
</gene>
<proteinExistence type="predicted"/>
<organism evidence="2">
    <name type="scientific">Gaeavirus sp</name>
    <dbReference type="NCBI Taxonomy" id="2487767"/>
    <lineage>
        <taxon>Viruses</taxon>
        <taxon>Varidnaviria</taxon>
        <taxon>Bamfordvirae</taxon>
        <taxon>Nucleocytoviricota</taxon>
        <taxon>Megaviricetes</taxon>
        <taxon>Imitervirales</taxon>
        <taxon>Mimiviridae</taxon>
        <taxon>Klosneuvirinae</taxon>
    </lineage>
</organism>
<sequence>MSVCDLEIIDHITIDSENNIYPCYNHSYTDYRTFLWNVKFHKLTNITDIIIKAVYFLEIDKLKIILASTPRETIINLKSSNSNNIIDMIVGTSSSVTHSQKPNYNKLTLDMLKPIPSTPEESAALTAACILLEYLCPNYPELITTKTFELCNINRNQQMYKTLITNYIEPEPESSATSDECHICFSTFPLELIDNICSCKNKIHLNCLLEIVNHASIDKCMSCNTPLKSHKINEHIMFPHSGIYKQFHTMNYIFLTKPQIHEQLYYALSYLHTERVDELLNKITTEELLNYQRSASYGDLHHEKPNDTLKLSDYLSTGLSRSTHKHEYDRIEYLLRLKLSPDLIYFRKPTITTQVRKYDRVELSFTEAPKTYPLFHHVSDVSVSTQHYVSKLPYGTMRDLYDESDDESDDEWLQPIIFGKSFDQQSHESYGTWLERRDDEPSCLQTISFGNSFNHSNRVPFTEQSHKSYGIRLERRDDVTAPNPTKSRTIEQEFNLPRKLSSLKKFESSKKKSDQRNMKTNLRKTTKRR</sequence>
<feature type="region of interest" description="Disordered" evidence="1">
    <location>
        <begin position="501"/>
        <end position="529"/>
    </location>
</feature>
<reference evidence="2" key="1">
    <citation type="submission" date="2018-10" db="EMBL/GenBank/DDBJ databases">
        <title>Hidden diversity of soil giant viruses.</title>
        <authorList>
            <person name="Schulz F."/>
            <person name="Alteio L."/>
            <person name="Goudeau D."/>
            <person name="Ryan E.M."/>
            <person name="Malmstrom R.R."/>
            <person name="Blanchard J."/>
            <person name="Woyke T."/>
        </authorList>
    </citation>
    <scope>NUCLEOTIDE SEQUENCE</scope>
    <source>
        <strain evidence="2">GAV1</strain>
    </source>
</reference>